<evidence type="ECO:0000256" key="7">
    <source>
        <dbReference type="PIRSR" id="PIRSR006621-2"/>
    </source>
</evidence>
<comment type="caution">
    <text evidence="9">The sequence shown here is derived from an EMBL/GenBank/DDBJ whole genome shotgun (WGS) entry which is preliminary data.</text>
</comment>
<dbReference type="EMBL" id="JACJMO010000017">
    <property type="protein sequence ID" value="MBM6858101.1"/>
    <property type="molecule type" value="Genomic_DNA"/>
</dbReference>
<evidence type="ECO:0000256" key="2">
    <source>
        <dbReference type="ARBA" id="ARBA00022643"/>
    </source>
</evidence>
<reference evidence="9 10" key="1">
    <citation type="journal article" date="2021" name="Sci. Rep.">
        <title>The distribution of antibiotic resistance genes in chicken gut microbiota commensals.</title>
        <authorList>
            <person name="Juricova H."/>
            <person name="Matiasovicova J."/>
            <person name="Kubasova T."/>
            <person name="Cejkova D."/>
            <person name="Rychlik I."/>
        </authorList>
    </citation>
    <scope>NUCLEOTIDE SEQUENCE [LARGE SCALE GENOMIC DNA]</scope>
    <source>
        <strain evidence="9 10">An421</strain>
    </source>
</reference>
<dbReference type="AlphaFoldDB" id="A0AA40ZUD5"/>
<proteinExistence type="inferred from homology"/>
<gene>
    <name evidence="9" type="ORF">H6D15_10900</name>
</gene>
<keyword evidence="3 5" id="KW-0819">tRNA processing</keyword>
<feature type="binding site" evidence="7">
    <location>
        <position position="67"/>
    </location>
    <ligand>
        <name>FMN</name>
        <dbReference type="ChEBI" id="CHEBI:58210"/>
    </ligand>
</feature>
<dbReference type="RefSeq" id="WP_204972396.1">
    <property type="nucleotide sequence ID" value="NZ_JAAZTS010000017.1"/>
</dbReference>
<keyword evidence="7" id="KW-0547">Nucleotide-binding</keyword>
<keyword evidence="4 5" id="KW-0560">Oxidoreductase</keyword>
<dbReference type="InterPro" id="IPR035587">
    <property type="entry name" value="DUS-like_FMN-bd"/>
</dbReference>
<evidence type="ECO:0000256" key="5">
    <source>
        <dbReference type="PIRNR" id="PIRNR006621"/>
    </source>
</evidence>
<dbReference type="Gene3D" id="3.20.20.70">
    <property type="entry name" value="Aldolase class I"/>
    <property type="match status" value="1"/>
</dbReference>
<evidence type="ECO:0000313" key="9">
    <source>
        <dbReference type="EMBL" id="MBM6858101.1"/>
    </source>
</evidence>
<evidence type="ECO:0000256" key="1">
    <source>
        <dbReference type="ARBA" id="ARBA00022630"/>
    </source>
</evidence>
<keyword evidence="1 5" id="KW-0285">Flavoprotein</keyword>
<dbReference type="Pfam" id="PF01207">
    <property type="entry name" value="Dus"/>
    <property type="match status" value="1"/>
</dbReference>
<dbReference type="GO" id="GO:0050660">
    <property type="term" value="F:flavin adenine dinucleotide binding"/>
    <property type="evidence" value="ECO:0007669"/>
    <property type="project" value="InterPro"/>
</dbReference>
<comment type="similarity">
    <text evidence="5">Belongs to the dus family.</text>
</comment>
<dbReference type="Proteomes" id="UP000698924">
    <property type="component" value="Unassembled WGS sequence"/>
</dbReference>
<comment type="cofactor">
    <cofactor evidence="5 7">
        <name>FMN</name>
        <dbReference type="ChEBI" id="CHEBI:58210"/>
    </cofactor>
</comment>
<dbReference type="PIRSF" id="PIRSF006621">
    <property type="entry name" value="Dus"/>
    <property type="match status" value="1"/>
</dbReference>
<feature type="binding site" evidence="7">
    <location>
        <begin position="222"/>
        <end position="223"/>
    </location>
    <ligand>
        <name>FMN</name>
        <dbReference type="ChEBI" id="CHEBI:58210"/>
    </ligand>
</feature>
<sequence>MQPTFSIRFSPLQGYTDAIYRQAHARFFGGVECYYSPFVRVEHGEIRRKDVRDIEPENNEGFRLVPQLIAPDLEKAERVLELFVSRGYREADLNLGCPFPLLAKRHNGAGMLPYPEEVENLLTTLCQKFPQMRLSVKLRLGWEQADECLALLPLLNRLPLSDLILHPRLGKQQYKGEVDMEAFSAFYEGCEKPLFYNGDLLTIADISRVRERFPRLAGVVVGRGLLANPALGLEYARGSELPEAEKREKIRLMHSDVFCRYAELLQGGDRQLLMKMKSFWEYLLPEGDRKAHKAIHKASRLDAYQAAVSTLLRF</sequence>
<organism evidence="9 10">
    <name type="scientific">Caecibacteroides pullorum</name>
    <dbReference type="NCBI Taxonomy" id="2725562"/>
    <lineage>
        <taxon>Bacteria</taxon>
        <taxon>Pseudomonadati</taxon>
        <taxon>Bacteroidota</taxon>
        <taxon>Bacteroidia</taxon>
        <taxon>Bacteroidales</taxon>
        <taxon>Bacteroidaceae</taxon>
        <taxon>Caecibacteroides</taxon>
    </lineage>
</organism>
<dbReference type="PANTHER" id="PTHR45846:SF1">
    <property type="entry name" value="TRNA-DIHYDROURIDINE(47) SYNTHASE [NAD(P)(+)]-LIKE"/>
    <property type="match status" value="1"/>
</dbReference>
<dbReference type="InterPro" id="IPR013785">
    <property type="entry name" value="Aldolase_TIM"/>
</dbReference>
<evidence type="ECO:0000256" key="3">
    <source>
        <dbReference type="ARBA" id="ARBA00022694"/>
    </source>
</evidence>
<name>A0AA40ZUD5_9BACT</name>
<evidence type="ECO:0000256" key="6">
    <source>
        <dbReference type="PIRSR" id="PIRSR006621-1"/>
    </source>
</evidence>
<evidence type="ECO:0000259" key="8">
    <source>
        <dbReference type="Pfam" id="PF01207"/>
    </source>
</evidence>
<accession>A0AA40ZUD5</accession>
<keyword evidence="2 5" id="KW-0288">FMN</keyword>
<feature type="domain" description="DUS-like FMN-binding" evidence="8">
    <location>
        <begin position="10"/>
        <end position="255"/>
    </location>
</feature>
<dbReference type="InterPro" id="IPR001269">
    <property type="entry name" value="DUS_fam"/>
</dbReference>
<feature type="binding site" evidence="7">
    <location>
        <position position="137"/>
    </location>
    <ligand>
        <name>FMN</name>
        <dbReference type="ChEBI" id="CHEBI:58210"/>
    </ligand>
</feature>
<comment type="function">
    <text evidence="5">Catalyzes the synthesis of 5,6-dihydrouridine (D), a modified base found in the D-loop of most tRNAs, via the reduction of the C5-C6 double bond in target uridines.</text>
</comment>
<dbReference type="CDD" id="cd02801">
    <property type="entry name" value="DUS_like_FMN"/>
    <property type="match status" value="1"/>
</dbReference>
<dbReference type="PANTHER" id="PTHR45846">
    <property type="entry name" value="TRNA-DIHYDROURIDINE(47) SYNTHASE [NAD(P)(+)]-LIKE"/>
    <property type="match status" value="1"/>
</dbReference>
<dbReference type="GO" id="GO:0017150">
    <property type="term" value="F:tRNA dihydrouridine synthase activity"/>
    <property type="evidence" value="ECO:0007669"/>
    <property type="project" value="InterPro"/>
</dbReference>
<protein>
    <recommendedName>
        <fullName evidence="5">tRNA-dihydrouridine synthase</fullName>
        <ecNumber evidence="5">1.3.1.-</ecNumber>
    </recommendedName>
</protein>
<dbReference type="EC" id="1.3.1.-" evidence="5"/>
<dbReference type="SUPFAM" id="SSF51395">
    <property type="entry name" value="FMN-linked oxidoreductases"/>
    <property type="match status" value="1"/>
</dbReference>
<feature type="binding site" evidence="7">
    <location>
        <position position="166"/>
    </location>
    <ligand>
        <name>FMN</name>
        <dbReference type="ChEBI" id="CHEBI:58210"/>
    </ligand>
</feature>
<evidence type="ECO:0000256" key="4">
    <source>
        <dbReference type="ARBA" id="ARBA00023002"/>
    </source>
</evidence>
<evidence type="ECO:0000313" key="10">
    <source>
        <dbReference type="Proteomes" id="UP000698924"/>
    </source>
</evidence>
<dbReference type="GO" id="GO:0003723">
    <property type="term" value="F:RNA binding"/>
    <property type="evidence" value="ECO:0007669"/>
    <property type="project" value="TreeGrafter"/>
</dbReference>
<feature type="active site" description="Proton donor" evidence="6">
    <location>
        <position position="97"/>
    </location>
</feature>
<keyword evidence="10" id="KW-1185">Reference proteome</keyword>